<proteinExistence type="predicted"/>
<dbReference type="RefSeq" id="WP_379856166.1">
    <property type="nucleotide sequence ID" value="NZ_JBHZPZ010000030.1"/>
</dbReference>
<feature type="chain" id="PRO_5047109682" evidence="1">
    <location>
        <begin position="25"/>
        <end position="204"/>
    </location>
</feature>
<keyword evidence="1" id="KW-0732">Signal</keyword>
<evidence type="ECO:0000313" key="2">
    <source>
        <dbReference type="EMBL" id="MFE3869559.1"/>
    </source>
</evidence>
<accession>A0ABW6HZW0</accession>
<feature type="signal peptide" evidence="1">
    <location>
        <begin position="1"/>
        <end position="24"/>
    </location>
</feature>
<protein>
    <submittedName>
        <fullName evidence="2">Uncharacterized protein</fullName>
    </submittedName>
</protein>
<organism evidence="2 3">
    <name type="scientific">Flavobacterium xylosi</name>
    <dbReference type="NCBI Taxonomy" id="3230415"/>
    <lineage>
        <taxon>Bacteria</taxon>
        <taxon>Pseudomonadati</taxon>
        <taxon>Bacteroidota</taxon>
        <taxon>Flavobacteriia</taxon>
        <taxon>Flavobacteriales</taxon>
        <taxon>Flavobacteriaceae</taxon>
        <taxon>Flavobacterium</taxon>
    </lineage>
</organism>
<evidence type="ECO:0000313" key="3">
    <source>
        <dbReference type="Proteomes" id="UP001600109"/>
    </source>
</evidence>
<keyword evidence="3" id="KW-1185">Reference proteome</keyword>
<dbReference type="Proteomes" id="UP001600109">
    <property type="component" value="Unassembled WGS sequence"/>
</dbReference>
<dbReference type="EMBL" id="JBHZPZ010000030">
    <property type="protein sequence ID" value="MFE3869559.1"/>
    <property type="molecule type" value="Genomic_DNA"/>
</dbReference>
<name>A0ABW6HZW0_9FLAO</name>
<comment type="caution">
    <text evidence="2">The sequence shown here is derived from an EMBL/GenBank/DDBJ whole genome shotgun (WGS) entry which is preliminary data.</text>
</comment>
<evidence type="ECO:0000256" key="1">
    <source>
        <dbReference type="SAM" id="SignalP"/>
    </source>
</evidence>
<reference evidence="2 3" key="1">
    <citation type="submission" date="2024-06" db="EMBL/GenBank/DDBJ databases">
        <title>Flavobacterium spp. isolated from glacier.</title>
        <authorList>
            <person name="Han D."/>
        </authorList>
    </citation>
    <scope>NUCLEOTIDE SEQUENCE [LARGE SCALE GENOMIC DNA]</scope>
    <source>
        <strain evidence="2 3">LS2P90</strain>
    </source>
</reference>
<sequence length="204" mass="24009">MKIYYFYSSFILLFFSPLSQSLFAQSQKEKNRALNDYFETIYKDTTEVIFVAREKINSNETLKIFGLNDIMIIDAAGNGKGDDTLYDKKDFEIMKAKYKNKCLQGKRIWCKDDFWKKDNFRFEKVVLESMNTDKGIELMVKKYNRGDIEVYGFSEPIYYKNNKYVVFTVHKLLIGAAKTIIVIMKKIKCKWIITHQGSNPNIIN</sequence>
<gene>
    <name evidence="2" type="ORF">ACFX5E_15970</name>
</gene>